<reference evidence="2 3" key="1">
    <citation type="submission" date="2021-02" db="EMBL/GenBank/DDBJ databases">
        <title>Plant Genome Project.</title>
        <authorList>
            <person name="Zhang R.-G."/>
        </authorList>
    </citation>
    <scope>NUCLEOTIDE SEQUENCE [LARGE SCALE GENOMIC DNA]</scope>
    <source>
        <tissue evidence="2">Leaves</tissue>
    </source>
</reference>
<protein>
    <submittedName>
        <fullName evidence="2">Uncharacterized protein</fullName>
    </submittedName>
</protein>
<organism evidence="2 3">
    <name type="scientific">Xanthoceras sorbifolium</name>
    <dbReference type="NCBI Taxonomy" id="99658"/>
    <lineage>
        <taxon>Eukaryota</taxon>
        <taxon>Viridiplantae</taxon>
        <taxon>Streptophyta</taxon>
        <taxon>Embryophyta</taxon>
        <taxon>Tracheophyta</taxon>
        <taxon>Spermatophyta</taxon>
        <taxon>Magnoliopsida</taxon>
        <taxon>eudicotyledons</taxon>
        <taxon>Gunneridae</taxon>
        <taxon>Pentapetalae</taxon>
        <taxon>rosids</taxon>
        <taxon>malvids</taxon>
        <taxon>Sapindales</taxon>
        <taxon>Sapindaceae</taxon>
        <taxon>Xanthoceroideae</taxon>
        <taxon>Xanthoceras</taxon>
    </lineage>
</organism>
<feature type="region of interest" description="Disordered" evidence="1">
    <location>
        <begin position="1"/>
        <end position="167"/>
    </location>
</feature>
<feature type="region of interest" description="Disordered" evidence="1">
    <location>
        <begin position="185"/>
        <end position="263"/>
    </location>
</feature>
<dbReference type="Proteomes" id="UP000827721">
    <property type="component" value="Unassembled WGS sequence"/>
</dbReference>
<evidence type="ECO:0000313" key="2">
    <source>
        <dbReference type="EMBL" id="KAH7577579.1"/>
    </source>
</evidence>
<feature type="compositionally biased region" description="Basic and acidic residues" evidence="1">
    <location>
        <begin position="231"/>
        <end position="241"/>
    </location>
</feature>
<gene>
    <name evidence="2" type="ORF">JRO89_XS01G0269700</name>
</gene>
<evidence type="ECO:0000313" key="3">
    <source>
        <dbReference type="Proteomes" id="UP000827721"/>
    </source>
</evidence>
<proteinExistence type="predicted"/>
<accession>A0ABQ8ILL2</accession>
<dbReference type="PANTHER" id="PTHR31833">
    <property type="entry name" value="UPF0690 PROTEIN C1ORF52"/>
    <property type="match status" value="1"/>
</dbReference>
<keyword evidence="3" id="KW-1185">Reference proteome</keyword>
<dbReference type="PANTHER" id="PTHR31833:SF2">
    <property type="entry name" value="UPF0690 PROTEIN C1ORF52"/>
    <property type="match status" value="1"/>
</dbReference>
<feature type="compositionally biased region" description="Basic and acidic residues" evidence="1">
    <location>
        <begin position="204"/>
        <end position="221"/>
    </location>
</feature>
<evidence type="ECO:0000256" key="1">
    <source>
        <dbReference type="SAM" id="MobiDB-lite"/>
    </source>
</evidence>
<sequence length="282" mass="30945">MGLLQQQGGDCWPPSALRRPSSSFTKAGGSLCEGCGPTSSQQGCQLPPRSRLPATSTSSMLCSRDVSALGPTKKNDESVLVVEDVADDGVGEEVQRDAQNFGRRSKTVGSGGGDGHNYYNMKRAVPWIDEDNDSSSSSSDSDTEADKIVGKPNKKTSQVNSGRKKGGAVDFEALKRYGYKGGLSVLNVPLPKEDVNPDWTWSTGREHRVVRESEKSSEEQQKPGAVVMDRTWNEQEKEKKNLSFSQKEKRKRELGQTSRAKNYVEEEKRLLRDSGVYSGFDT</sequence>
<comment type="caution">
    <text evidence="2">The sequence shown here is derived from an EMBL/GenBank/DDBJ whole genome shotgun (WGS) entry which is preliminary data.</text>
</comment>
<dbReference type="EMBL" id="JAFEMO010000001">
    <property type="protein sequence ID" value="KAH7577579.1"/>
    <property type="molecule type" value="Genomic_DNA"/>
</dbReference>
<name>A0ABQ8ILL2_9ROSI</name>